<keyword evidence="5 7" id="KW-0694">RNA-binding</keyword>
<dbReference type="GO" id="GO:0019843">
    <property type="term" value="F:rRNA binding"/>
    <property type="evidence" value="ECO:0007669"/>
    <property type="project" value="TreeGrafter"/>
</dbReference>
<evidence type="ECO:0000256" key="8">
    <source>
        <dbReference type="SAM" id="MobiDB-lite"/>
    </source>
</evidence>
<protein>
    <recommendedName>
        <fullName evidence="4">Nucleolar protein 12</fullName>
    </recommendedName>
</protein>
<evidence type="ECO:0000256" key="1">
    <source>
        <dbReference type="ARBA" id="ARBA00002475"/>
    </source>
</evidence>
<feature type="domain" description="RRM" evidence="9">
    <location>
        <begin position="346"/>
        <end position="423"/>
    </location>
</feature>
<evidence type="ECO:0000256" key="5">
    <source>
        <dbReference type="ARBA" id="ARBA00022884"/>
    </source>
</evidence>
<comment type="subcellular location">
    <subcellularLocation>
        <location evidence="2">Nucleus</location>
        <location evidence="2">Nucleolus</location>
    </subcellularLocation>
</comment>
<accession>A0A9P6IIF1</accession>
<reference evidence="10" key="1">
    <citation type="journal article" date="2020" name="Fungal Divers.">
        <title>Resolving the Mortierellaceae phylogeny through synthesis of multi-gene phylogenetics and phylogenomics.</title>
        <authorList>
            <person name="Vandepol N."/>
            <person name="Liber J."/>
            <person name="Desiro A."/>
            <person name="Na H."/>
            <person name="Kennedy M."/>
            <person name="Barry K."/>
            <person name="Grigoriev I.V."/>
            <person name="Miller A.N."/>
            <person name="O'Donnell K."/>
            <person name="Stajich J.E."/>
            <person name="Bonito G."/>
        </authorList>
    </citation>
    <scope>NUCLEOTIDE SEQUENCE</scope>
    <source>
        <strain evidence="10">MES-2147</strain>
    </source>
</reference>
<keyword evidence="11" id="KW-1185">Reference proteome</keyword>
<evidence type="ECO:0000313" key="11">
    <source>
        <dbReference type="Proteomes" id="UP000749646"/>
    </source>
</evidence>
<evidence type="ECO:0000256" key="3">
    <source>
        <dbReference type="ARBA" id="ARBA00007077"/>
    </source>
</evidence>
<dbReference type="AlphaFoldDB" id="A0A9P6IIF1"/>
<feature type="compositionally biased region" description="Basic and acidic residues" evidence="8">
    <location>
        <begin position="217"/>
        <end position="231"/>
    </location>
</feature>
<feature type="compositionally biased region" description="Basic and acidic residues" evidence="8">
    <location>
        <begin position="444"/>
        <end position="457"/>
    </location>
</feature>
<evidence type="ECO:0000259" key="9">
    <source>
        <dbReference type="PROSITE" id="PS50102"/>
    </source>
</evidence>
<dbReference type="InterPro" id="IPR035979">
    <property type="entry name" value="RBD_domain_sf"/>
</dbReference>
<evidence type="ECO:0000256" key="2">
    <source>
        <dbReference type="ARBA" id="ARBA00004604"/>
    </source>
</evidence>
<dbReference type="InterPro" id="IPR000504">
    <property type="entry name" value="RRM_dom"/>
</dbReference>
<dbReference type="InterPro" id="IPR012677">
    <property type="entry name" value="Nucleotide-bd_a/b_plait_sf"/>
</dbReference>
<feature type="region of interest" description="Disordered" evidence="8">
    <location>
        <begin position="427"/>
        <end position="463"/>
    </location>
</feature>
<sequence length="552" mass="60772">MSLTAALLKGKAVESSLDALFKNSAGPAKEPASIPAKIRQPYPEDLPEQSKKNNNTPRPKSTPKPRGKKAATSKGSGNSSMDIDDNDIHGDEDSDEDKDEDKDSRRSAKKGKVSLEAKYEAKQAATISKSAIEAPKRTLELIKQQTKHDYGEDVDMEESKIEDLVHESLRKSKRKVDPEAETEGKASKRVKKSKSKNSKESETANESDDSDEGDDENAAKDAQTHKDGAKKIDDREKLARTLFVGNLAVSSMSKTDFKKLKSTFSAFGSIQSIRFRSIAFSELLPRKTAFITGKLHPDRDIVNAYIVFNNKDSISKAVAAMNGQFFLNKHIRVDTVDGANKHQPKKSVFVGNLSFDAQEEDLWNFFKDSGDIENVRIIRDSKTNLGKGFAYVQFQDRASVDVALRLHDTKMGTRKLRVVRCKRLEGENTSTNGMGPRSSTGVAKSDKGVIKGKDGKPVKSQHTPITMDGAAKRLAFKSRMANKSHILSKKKEGVVVEGERSQKGAKVDLGIKKGKAKVKANVPKKKIAGFKIQILLGFCQDSVTRVVTDFGR</sequence>
<dbReference type="Proteomes" id="UP000749646">
    <property type="component" value="Unassembled WGS sequence"/>
</dbReference>
<dbReference type="CDD" id="cd12395">
    <property type="entry name" value="RRM2_RBM34"/>
    <property type="match status" value="1"/>
</dbReference>
<keyword evidence="6" id="KW-0539">Nucleus</keyword>
<feature type="compositionally biased region" description="Basic residues" evidence="8">
    <location>
        <begin position="61"/>
        <end position="71"/>
    </location>
</feature>
<organism evidence="10 11">
    <name type="scientific">Modicella reniformis</name>
    <dbReference type="NCBI Taxonomy" id="1440133"/>
    <lineage>
        <taxon>Eukaryota</taxon>
        <taxon>Fungi</taxon>
        <taxon>Fungi incertae sedis</taxon>
        <taxon>Mucoromycota</taxon>
        <taxon>Mortierellomycotina</taxon>
        <taxon>Mortierellomycetes</taxon>
        <taxon>Mortierellales</taxon>
        <taxon>Mortierellaceae</taxon>
        <taxon>Modicella</taxon>
    </lineage>
</organism>
<dbReference type="Pfam" id="PF00076">
    <property type="entry name" value="RRM_1"/>
    <property type="match status" value="1"/>
</dbReference>
<dbReference type="SUPFAM" id="SSF54928">
    <property type="entry name" value="RNA-binding domain, RBD"/>
    <property type="match status" value="2"/>
</dbReference>
<dbReference type="PROSITE" id="PS50102">
    <property type="entry name" value="RRM"/>
    <property type="match status" value="2"/>
</dbReference>
<dbReference type="SMART" id="SM00360">
    <property type="entry name" value="RRM"/>
    <property type="match status" value="2"/>
</dbReference>
<dbReference type="EMBL" id="JAAAHW010010826">
    <property type="protein sequence ID" value="KAF9922584.1"/>
    <property type="molecule type" value="Genomic_DNA"/>
</dbReference>
<evidence type="ECO:0000256" key="7">
    <source>
        <dbReference type="PROSITE-ProRule" id="PRU00176"/>
    </source>
</evidence>
<dbReference type="InterPro" id="IPR034221">
    <property type="entry name" value="RBM34_RRM2"/>
</dbReference>
<gene>
    <name evidence="10" type="primary">NOP12</name>
    <name evidence="10" type="ORF">BGZ65_009462</name>
</gene>
<dbReference type="OrthoDB" id="442677at2759"/>
<feature type="domain" description="RRM" evidence="9">
    <location>
        <begin position="240"/>
        <end position="338"/>
    </location>
</feature>
<comment type="caution">
    <text evidence="10">The sequence shown here is derived from an EMBL/GenBank/DDBJ whole genome shotgun (WGS) entry which is preliminary data.</text>
</comment>
<dbReference type="GO" id="GO:0000463">
    <property type="term" value="P:maturation of LSU-rRNA from tricistronic rRNA transcript (SSU-rRNA, 5.8S rRNA, LSU-rRNA)"/>
    <property type="evidence" value="ECO:0007669"/>
    <property type="project" value="TreeGrafter"/>
</dbReference>
<feature type="compositionally biased region" description="Acidic residues" evidence="8">
    <location>
        <begin position="203"/>
        <end position="216"/>
    </location>
</feature>
<name>A0A9P6IIF1_9FUNG</name>
<feature type="region of interest" description="Disordered" evidence="8">
    <location>
        <begin position="23"/>
        <end position="231"/>
    </location>
</feature>
<dbReference type="PANTHER" id="PTHR23236">
    <property type="entry name" value="EUKARYOTIC TRANSLATION INITIATION FACTOR 4B/4H"/>
    <property type="match status" value="1"/>
</dbReference>
<proteinExistence type="inferred from homology"/>
<comment type="function">
    <text evidence="1">Involved in pre-25S rRNA processing.</text>
</comment>
<dbReference type="PANTHER" id="PTHR23236:SF25">
    <property type="entry name" value="RNA-BINDING PROTEIN 34"/>
    <property type="match status" value="1"/>
</dbReference>
<evidence type="ECO:0000256" key="6">
    <source>
        <dbReference type="ARBA" id="ARBA00023242"/>
    </source>
</evidence>
<comment type="similarity">
    <text evidence="3">Belongs to the RRM RBM34 family.</text>
</comment>
<feature type="non-terminal residue" evidence="10">
    <location>
        <position position="552"/>
    </location>
</feature>
<evidence type="ECO:0000313" key="10">
    <source>
        <dbReference type="EMBL" id="KAF9922584.1"/>
    </source>
</evidence>
<dbReference type="GO" id="GO:0005730">
    <property type="term" value="C:nucleolus"/>
    <property type="evidence" value="ECO:0007669"/>
    <property type="project" value="UniProtKB-SubCell"/>
</dbReference>
<feature type="compositionally biased region" description="Basic residues" evidence="8">
    <location>
        <begin position="187"/>
        <end position="196"/>
    </location>
</feature>
<feature type="compositionally biased region" description="Basic and acidic residues" evidence="8">
    <location>
        <begin position="134"/>
        <end position="186"/>
    </location>
</feature>
<dbReference type="Gene3D" id="3.30.70.330">
    <property type="match status" value="2"/>
</dbReference>
<feature type="compositionally biased region" description="Polar residues" evidence="8">
    <location>
        <begin position="427"/>
        <end position="442"/>
    </location>
</feature>
<evidence type="ECO:0000256" key="4">
    <source>
        <dbReference type="ARBA" id="ARBA00015520"/>
    </source>
</evidence>